<protein>
    <submittedName>
        <fullName evidence="3">Uncharacterized protein</fullName>
    </submittedName>
</protein>
<keyword evidence="4" id="KW-1185">Reference proteome</keyword>
<evidence type="ECO:0000256" key="1">
    <source>
        <dbReference type="SAM" id="MobiDB-lite"/>
    </source>
</evidence>
<keyword evidence="2" id="KW-1133">Transmembrane helix</keyword>
<keyword evidence="2" id="KW-0472">Membrane</keyword>
<reference evidence="3 4" key="1">
    <citation type="submission" date="2023-03" db="EMBL/GenBank/DDBJ databases">
        <title>High-quality genome of Scylla paramamosain provides insights in environmental adaptation.</title>
        <authorList>
            <person name="Zhang L."/>
        </authorList>
    </citation>
    <scope>NUCLEOTIDE SEQUENCE [LARGE SCALE GENOMIC DNA]</scope>
    <source>
        <strain evidence="3">LZ_2023a</strain>
        <tissue evidence="3">Muscle</tissue>
    </source>
</reference>
<name>A0AAW0SYC1_SCYPA</name>
<feature type="transmembrane region" description="Helical" evidence="2">
    <location>
        <begin position="43"/>
        <end position="67"/>
    </location>
</feature>
<feature type="compositionally biased region" description="Low complexity" evidence="1">
    <location>
        <begin position="145"/>
        <end position="185"/>
    </location>
</feature>
<feature type="compositionally biased region" description="Pro residues" evidence="1">
    <location>
        <begin position="200"/>
        <end position="217"/>
    </location>
</feature>
<dbReference type="AlphaFoldDB" id="A0AAW0SYC1"/>
<evidence type="ECO:0000313" key="4">
    <source>
        <dbReference type="Proteomes" id="UP001487740"/>
    </source>
</evidence>
<sequence>MNTSGGYQPAPQTTVVVVPVANRMRMRGPAYLQQGVKVGGMMLGMGCVACLAMFGGFFLFVGIIMISTANYDSDFWDNFDRDHDPTITVGTIMLVIGSIMVLASVGVCFYARKKYKKFGGATNPGQVINPPPTGYTAQPQHADSGYPQPAGYPGQPQLAGYPGQPQPAGYPGQPQPAGYLGQLQPAGYSGQPQPAGYPSQPQPYANPAPTGYPPYPEPTTSYPGPPAQYAAQPGAPLAKVDPSYPTKPQQSSMAYEYTPPPPHVPGSTDEPTAPPPYQP</sequence>
<feature type="compositionally biased region" description="Low complexity" evidence="1">
    <location>
        <begin position="218"/>
        <end position="236"/>
    </location>
</feature>
<evidence type="ECO:0000313" key="3">
    <source>
        <dbReference type="EMBL" id="KAK8380028.1"/>
    </source>
</evidence>
<organism evidence="3 4">
    <name type="scientific">Scylla paramamosain</name>
    <name type="common">Mud crab</name>
    <dbReference type="NCBI Taxonomy" id="85552"/>
    <lineage>
        <taxon>Eukaryota</taxon>
        <taxon>Metazoa</taxon>
        <taxon>Ecdysozoa</taxon>
        <taxon>Arthropoda</taxon>
        <taxon>Crustacea</taxon>
        <taxon>Multicrustacea</taxon>
        <taxon>Malacostraca</taxon>
        <taxon>Eumalacostraca</taxon>
        <taxon>Eucarida</taxon>
        <taxon>Decapoda</taxon>
        <taxon>Pleocyemata</taxon>
        <taxon>Brachyura</taxon>
        <taxon>Eubrachyura</taxon>
        <taxon>Portunoidea</taxon>
        <taxon>Portunidae</taxon>
        <taxon>Portuninae</taxon>
        <taxon>Scylla</taxon>
    </lineage>
</organism>
<keyword evidence="2" id="KW-0812">Transmembrane</keyword>
<gene>
    <name evidence="3" type="ORF">O3P69_016585</name>
</gene>
<feature type="region of interest" description="Disordered" evidence="1">
    <location>
        <begin position="121"/>
        <end position="279"/>
    </location>
</feature>
<comment type="caution">
    <text evidence="3">The sequence shown here is derived from an EMBL/GenBank/DDBJ whole genome shotgun (WGS) entry which is preliminary data.</text>
</comment>
<proteinExistence type="predicted"/>
<accession>A0AAW0SYC1</accession>
<dbReference type="Proteomes" id="UP001487740">
    <property type="component" value="Unassembled WGS sequence"/>
</dbReference>
<feature type="transmembrane region" description="Helical" evidence="2">
    <location>
        <begin position="87"/>
        <end position="111"/>
    </location>
</feature>
<dbReference type="EMBL" id="JARAKH010000042">
    <property type="protein sequence ID" value="KAK8380028.1"/>
    <property type="molecule type" value="Genomic_DNA"/>
</dbReference>
<evidence type="ECO:0000256" key="2">
    <source>
        <dbReference type="SAM" id="Phobius"/>
    </source>
</evidence>